<feature type="region of interest" description="Disordered" evidence="7">
    <location>
        <begin position="1"/>
        <end position="31"/>
    </location>
</feature>
<dbReference type="Pfam" id="PF00385">
    <property type="entry name" value="Chromo"/>
    <property type="match status" value="1"/>
</dbReference>
<evidence type="ECO:0000256" key="5">
    <source>
        <dbReference type="ARBA" id="ARBA00023242"/>
    </source>
</evidence>
<dbReference type="PRINTS" id="PR00504">
    <property type="entry name" value="CHROMODOMAIN"/>
</dbReference>
<dbReference type="FunFam" id="2.40.50.40:FF:000031">
    <property type="entry name" value="Heterochromatin protein 1"/>
    <property type="match status" value="1"/>
</dbReference>
<dbReference type="GO" id="GO:0003682">
    <property type="term" value="F:chromatin binding"/>
    <property type="evidence" value="ECO:0007669"/>
    <property type="project" value="UniProtKB-ARBA"/>
</dbReference>
<evidence type="ECO:0000256" key="2">
    <source>
        <dbReference type="ARBA" id="ARBA00022737"/>
    </source>
</evidence>
<feature type="compositionally biased region" description="Basic and acidic residues" evidence="7">
    <location>
        <begin position="81"/>
        <end position="121"/>
    </location>
</feature>
<dbReference type="InterPro" id="IPR016197">
    <property type="entry name" value="Chromo-like_dom_sf"/>
</dbReference>
<dbReference type="PANTHER" id="PTHR22812">
    <property type="entry name" value="CHROMOBOX PROTEIN"/>
    <property type="match status" value="1"/>
</dbReference>
<comment type="subcellular location">
    <subcellularLocation>
        <location evidence="1">Nucleus</location>
    </subcellularLocation>
</comment>
<feature type="domain" description="Chromo" evidence="8">
    <location>
        <begin position="31"/>
        <end position="89"/>
    </location>
</feature>
<feature type="region of interest" description="Disordered" evidence="7">
    <location>
        <begin position="81"/>
        <end position="122"/>
    </location>
</feature>
<dbReference type="InterPro" id="IPR017984">
    <property type="entry name" value="Chromo_dom_subgr"/>
</dbReference>
<evidence type="ECO:0000256" key="3">
    <source>
        <dbReference type="ARBA" id="ARBA00023015"/>
    </source>
</evidence>
<dbReference type="CDD" id="cd00034">
    <property type="entry name" value="CSD"/>
    <property type="match status" value="1"/>
</dbReference>
<keyword evidence="5" id="KW-0539">Nucleus</keyword>
<dbReference type="Gene3D" id="2.40.50.40">
    <property type="match status" value="2"/>
</dbReference>
<accession>V5HPI5</accession>
<name>V5HPI5_IXORI</name>
<feature type="compositionally biased region" description="Basic and acidic residues" evidence="7">
    <location>
        <begin position="1"/>
        <end position="15"/>
    </location>
</feature>
<evidence type="ECO:0000256" key="7">
    <source>
        <dbReference type="SAM" id="MobiDB-lite"/>
    </source>
</evidence>
<reference evidence="9" key="1">
    <citation type="journal article" date="2015" name="Sci. Rep.">
        <title>Tissue- and time-dependent transcription in Ixodes ricinus salivary glands and midguts when blood feeding on the vertebrate host.</title>
        <authorList>
            <person name="Kotsyfakis M."/>
            <person name="Schwarz A."/>
            <person name="Erhart J."/>
            <person name="Ribeiro J.M."/>
        </authorList>
    </citation>
    <scope>NUCLEOTIDE SEQUENCE</scope>
    <source>
        <tissue evidence="9">Salivary gland and midgut</tissue>
    </source>
</reference>
<sequence length="200" mass="23066">MPMEQTGKRSGDTSKNKRTHKDGTAAEPEEFIVEKIIDRRVRQGKVEYYLKWKGYTESDNTWEPEENLDCPGLIAEFEEKRKKNADAQKMKDDAEAPSRKKKRQDADSKPRGFDRGLDPDRIIGATDSSGELMFLIRWKDCDEADIVPARIANVRCPQVVIRFYEERLTWDACGSREDEAEKTAADQKLKEPKKQTKNIP</sequence>
<dbReference type="InterPro" id="IPR008251">
    <property type="entry name" value="Chromo_shadow_dom"/>
</dbReference>
<dbReference type="GO" id="GO:0005634">
    <property type="term" value="C:nucleus"/>
    <property type="evidence" value="ECO:0007669"/>
    <property type="project" value="UniProtKB-SubCell"/>
</dbReference>
<dbReference type="InterPro" id="IPR023780">
    <property type="entry name" value="Chromo_domain"/>
</dbReference>
<dbReference type="CDD" id="cd18631">
    <property type="entry name" value="CD_HP1_like"/>
    <property type="match status" value="1"/>
</dbReference>
<proteinExistence type="evidence at transcript level"/>
<keyword evidence="2" id="KW-0677">Repeat</keyword>
<dbReference type="InterPro" id="IPR023779">
    <property type="entry name" value="Chromodomain_CS"/>
</dbReference>
<feature type="compositionally biased region" description="Basic and acidic residues" evidence="7">
    <location>
        <begin position="175"/>
        <end position="194"/>
    </location>
</feature>
<dbReference type="PROSITE" id="PS50013">
    <property type="entry name" value="CHROMO_2"/>
    <property type="match status" value="2"/>
</dbReference>
<evidence type="ECO:0000256" key="6">
    <source>
        <dbReference type="ARBA" id="ARBA00073803"/>
    </source>
</evidence>
<evidence type="ECO:0000256" key="1">
    <source>
        <dbReference type="ARBA" id="ARBA00004123"/>
    </source>
</evidence>
<dbReference type="PROSITE" id="PS00598">
    <property type="entry name" value="CHROMO_1"/>
    <property type="match status" value="1"/>
</dbReference>
<evidence type="ECO:0000256" key="4">
    <source>
        <dbReference type="ARBA" id="ARBA00023163"/>
    </source>
</evidence>
<dbReference type="FunFam" id="2.40.50.40:FF:000007">
    <property type="entry name" value="Chromobox protein homolog 1"/>
    <property type="match status" value="1"/>
</dbReference>
<evidence type="ECO:0000259" key="8">
    <source>
        <dbReference type="PROSITE" id="PS50013"/>
    </source>
</evidence>
<feature type="domain" description="Chromo" evidence="8">
    <location>
        <begin position="117"/>
        <end position="175"/>
    </location>
</feature>
<evidence type="ECO:0000313" key="9">
    <source>
        <dbReference type="EMBL" id="JAB75758.1"/>
    </source>
</evidence>
<dbReference type="EMBL" id="GANP01008710">
    <property type="protein sequence ID" value="JAB75758.1"/>
    <property type="molecule type" value="mRNA"/>
</dbReference>
<dbReference type="SMART" id="SM00300">
    <property type="entry name" value="ChSh"/>
    <property type="match status" value="1"/>
</dbReference>
<dbReference type="GO" id="GO:0031507">
    <property type="term" value="P:heterochromatin formation"/>
    <property type="evidence" value="ECO:0007669"/>
    <property type="project" value="UniProtKB-ARBA"/>
</dbReference>
<keyword evidence="3" id="KW-0805">Transcription regulation</keyword>
<dbReference type="InterPro" id="IPR051219">
    <property type="entry name" value="Heterochromatin_chromo-domain"/>
</dbReference>
<dbReference type="SUPFAM" id="SSF54160">
    <property type="entry name" value="Chromo domain-like"/>
    <property type="match status" value="2"/>
</dbReference>
<dbReference type="InterPro" id="IPR000953">
    <property type="entry name" value="Chromo/chromo_shadow_dom"/>
</dbReference>
<dbReference type="SMART" id="SM00298">
    <property type="entry name" value="CHROMO"/>
    <property type="match status" value="2"/>
</dbReference>
<dbReference type="AlphaFoldDB" id="V5HPI5"/>
<organism evidence="9">
    <name type="scientific">Ixodes ricinus</name>
    <name type="common">Common tick</name>
    <name type="synonym">Acarus ricinus</name>
    <dbReference type="NCBI Taxonomy" id="34613"/>
    <lineage>
        <taxon>Eukaryota</taxon>
        <taxon>Metazoa</taxon>
        <taxon>Ecdysozoa</taxon>
        <taxon>Arthropoda</taxon>
        <taxon>Chelicerata</taxon>
        <taxon>Arachnida</taxon>
        <taxon>Acari</taxon>
        <taxon>Parasitiformes</taxon>
        <taxon>Ixodida</taxon>
        <taxon>Ixodoidea</taxon>
        <taxon>Ixodidae</taxon>
        <taxon>Ixodinae</taxon>
        <taxon>Ixodes</taxon>
    </lineage>
</organism>
<protein>
    <recommendedName>
        <fullName evidence="6">Heterochromatin protein 1</fullName>
    </recommendedName>
</protein>
<dbReference type="GO" id="GO:0000792">
    <property type="term" value="C:heterochromatin"/>
    <property type="evidence" value="ECO:0007669"/>
    <property type="project" value="UniProtKB-ARBA"/>
</dbReference>
<dbReference type="Pfam" id="PF01393">
    <property type="entry name" value="Chromo_shadow"/>
    <property type="match status" value="1"/>
</dbReference>
<keyword evidence="4" id="KW-0804">Transcription</keyword>
<feature type="region of interest" description="Disordered" evidence="7">
    <location>
        <begin position="175"/>
        <end position="200"/>
    </location>
</feature>